<accession>X1TQ16</accession>
<reference evidence="1" key="1">
    <citation type="journal article" date="2014" name="Front. Microbiol.">
        <title>High frequency of phylogenetically diverse reductive dehalogenase-homologous genes in deep subseafloor sedimentary metagenomes.</title>
        <authorList>
            <person name="Kawai M."/>
            <person name="Futagami T."/>
            <person name="Toyoda A."/>
            <person name="Takaki Y."/>
            <person name="Nishi S."/>
            <person name="Hori S."/>
            <person name="Arai W."/>
            <person name="Tsubouchi T."/>
            <person name="Morono Y."/>
            <person name="Uchiyama I."/>
            <person name="Ito T."/>
            <person name="Fujiyama A."/>
            <person name="Inagaki F."/>
            <person name="Takami H."/>
        </authorList>
    </citation>
    <scope>NUCLEOTIDE SEQUENCE</scope>
    <source>
        <strain evidence="1">Expedition CK06-06</strain>
    </source>
</reference>
<dbReference type="AlphaFoldDB" id="X1TQ16"/>
<protein>
    <submittedName>
        <fullName evidence="1">Uncharacterized protein</fullName>
    </submittedName>
</protein>
<name>X1TQ16_9ZZZZ</name>
<sequence>MRRGCIATGKVECDGCHCPIKYGERYLLINGEGDEKQRLCIDCCLSRGYISYRTEKRKQIITFLPKE</sequence>
<gene>
    <name evidence="1" type="ORF">S12H4_50613</name>
</gene>
<comment type="caution">
    <text evidence="1">The sequence shown here is derived from an EMBL/GenBank/DDBJ whole genome shotgun (WGS) entry which is preliminary data.</text>
</comment>
<proteinExistence type="predicted"/>
<dbReference type="EMBL" id="BARW01031894">
    <property type="protein sequence ID" value="GAJ07349.1"/>
    <property type="molecule type" value="Genomic_DNA"/>
</dbReference>
<organism evidence="1">
    <name type="scientific">marine sediment metagenome</name>
    <dbReference type="NCBI Taxonomy" id="412755"/>
    <lineage>
        <taxon>unclassified sequences</taxon>
        <taxon>metagenomes</taxon>
        <taxon>ecological metagenomes</taxon>
    </lineage>
</organism>
<evidence type="ECO:0000313" key="1">
    <source>
        <dbReference type="EMBL" id="GAJ07349.1"/>
    </source>
</evidence>